<accession>A0A150GDZ3</accession>
<feature type="region of interest" description="Disordered" evidence="1">
    <location>
        <begin position="1338"/>
        <end position="1400"/>
    </location>
</feature>
<feature type="compositionally biased region" description="Polar residues" evidence="1">
    <location>
        <begin position="880"/>
        <end position="889"/>
    </location>
</feature>
<keyword evidence="2" id="KW-0732">Signal</keyword>
<reference evidence="4" key="1">
    <citation type="journal article" date="2016" name="Nat. Commun.">
        <title>The Gonium pectorale genome demonstrates co-option of cell cycle regulation during the evolution of multicellularity.</title>
        <authorList>
            <person name="Hanschen E.R."/>
            <person name="Marriage T.N."/>
            <person name="Ferris P.J."/>
            <person name="Hamaji T."/>
            <person name="Toyoda A."/>
            <person name="Fujiyama A."/>
            <person name="Neme R."/>
            <person name="Noguchi H."/>
            <person name="Minakuchi Y."/>
            <person name="Suzuki M."/>
            <person name="Kawai-Toyooka H."/>
            <person name="Smith D.R."/>
            <person name="Sparks H."/>
            <person name="Anderson J."/>
            <person name="Bakaric R."/>
            <person name="Luria V."/>
            <person name="Karger A."/>
            <person name="Kirschner M.W."/>
            <person name="Durand P.M."/>
            <person name="Michod R.E."/>
            <person name="Nozaki H."/>
            <person name="Olson B.J."/>
        </authorList>
    </citation>
    <scope>NUCLEOTIDE SEQUENCE [LARGE SCALE GENOMIC DNA]</scope>
    <source>
        <strain evidence="4">NIES-2863</strain>
    </source>
</reference>
<keyword evidence="4" id="KW-1185">Reference proteome</keyword>
<feature type="region of interest" description="Disordered" evidence="1">
    <location>
        <begin position="297"/>
        <end position="320"/>
    </location>
</feature>
<evidence type="ECO:0000256" key="1">
    <source>
        <dbReference type="SAM" id="MobiDB-lite"/>
    </source>
</evidence>
<organism evidence="3 4">
    <name type="scientific">Gonium pectorale</name>
    <name type="common">Green alga</name>
    <dbReference type="NCBI Taxonomy" id="33097"/>
    <lineage>
        <taxon>Eukaryota</taxon>
        <taxon>Viridiplantae</taxon>
        <taxon>Chlorophyta</taxon>
        <taxon>core chlorophytes</taxon>
        <taxon>Chlorophyceae</taxon>
        <taxon>CS clade</taxon>
        <taxon>Chlamydomonadales</taxon>
        <taxon>Volvocaceae</taxon>
        <taxon>Gonium</taxon>
    </lineage>
</organism>
<feature type="compositionally biased region" description="Low complexity" evidence="1">
    <location>
        <begin position="1364"/>
        <end position="1377"/>
    </location>
</feature>
<comment type="caution">
    <text evidence="3">The sequence shown here is derived from an EMBL/GenBank/DDBJ whole genome shotgun (WGS) entry which is preliminary data.</text>
</comment>
<name>A0A150GDZ3_GONPE</name>
<evidence type="ECO:0000313" key="4">
    <source>
        <dbReference type="Proteomes" id="UP000075714"/>
    </source>
</evidence>
<feature type="region of interest" description="Disordered" evidence="1">
    <location>
        <begin position="841"/>
        <end position="893"/>
    </location>
</feature>
<dbReference type="Proteomes" id="UP000075714">
    <property type="component" value="Unassembled WGS sequence"/>
</dbReference>
<feature type="compositionally biased region" description="Pro residues" evidence="1">
    <location>
        <begin position="395"/>
        <end position="404"/>
    </location>
</feature>
<feature type="region of interest" description="Disordered" evidence="1">
    <location>
        <begin position="574"/>
        <end position="602"/>
    </location>
</feature>
<feature type="compositionally biased region" description="Gly residues" evidence="1">
    <location>
        <begin position="776"/>
        <end position="785"/>
    </location>
</feature>
<protein>
    <submittedName>
        <fullName evidence="3">Uncharacterized protein</fullName>
    </submittedName>
</protein>
<evidence type="ECO:0000313" key="3">
    <source>
        <dbReference type="EMBL" id="KXZ47993.1"/>
    </source>
</evidence>
<feature type="region of interest" description="Disordered" evidence="1">
    <location>
        <begin position="763"/>
        <end position="803"/>
    </location>
</feature>
<feature type="region of interest" description="Disordered" evidence="1">
    <location>
        <begin position="708"/>
        <end position="732"/>
    </location>
</feature>
<evidence type="ECO:0000256" key="2">
    <source>
        <dbReference type="SAM" id="SignalP"/>
    </source>
</evidence>
<feature type="region of interest" description="Disordered" evidence="1">
    <location>
        <begin position="1609"/>
        <end position="1647"/>
    </location>
</feature>
<feature type="compositionally biased region" description="Acidic residues" evidence="1">
    <location>
        <begin position="715"/>
        <end position="730"/>
    </location>
</feature>
<feature type="signal peptide" evidence="2">
    <location>
        <begin position="1"/>
        <end position="21"/>
    </location>
</feature>
<feature type="compositionally biased region" description="Low complexity" evidence="1">
    <location>
        <begin position="786"/>
        <end position="803"/>
    </location>
</feature>
<feature type="region of interest" description="Disordered" evidence="1">
    <location>
        <begin position="1412"/>
        <end position="1468"/>
    </location>
</feature>
<feature type="compositionally biased region" description="Gly residues" evidence="1">
    <location>
        <begin position="306"/>
        <end position="318"/>
    </location>
</feature>
<sequence length="1664" mass="160939">MAVLGTSVVARLLVAQGHVLAAVFESPLSPSLAELCHDKCWETFLRALAAQPKNPAAATLAALSHGAAPTAGCLGPRPPSLEGIRPSRLFEYGTGAVRPLNDTEAARADERLSGTLLHIDLVARTVTVATMGAHGAAVGLGCVGAGPPGQSAPERVVALTTDPTLAPPPSAACIILRIGPAPATATPAAAMPLPLPLNAPRRRWELLRAYCRFLAARRRHILATWHAAAARIVALSQPAATPMRVLSFGARAMLGSASSAGGRLRSDENETACPNRTASFSSRAPVIMEFVEELASPTPSVRQMAGDGGGGGGGGGARGAAVSGAGPNAALSSAGTAMAAAAEATVDESLSEVDAGLAPPFGVDGLVMAPINSSEDEEDGAHGGAGASTGHRPYPAAPAAPGRPPLFGRVTAPGEGLVPRGKVGARAAAGAATTAAARLGPTLVSSRSSPDLNKPSEELEEQLKAISRLSAGDVDLGDLDLDAVSGVDASAAAEAAAASAAAAAEAEAIAFVRGGAGYGPGPGASATGYGRASNGGAGGAGSGILVSASSAGAPGADSGAIDWSLVMASMSSGGVTNSAGHTPMPSTTGYPQSGHAHSVPTGFGAGDAGSAAAAAAAAAGSGGDVLHPPQGLRPLNAGAGRPQAGPLGAVLHQHVGAAARPLSPHAPGIGMVSYPYRPARPGLGRGRGAESGFGEPDLLLGDEGARVASASEGAGADDESPDAPDYEPLSEDLPALRIESTAELAALMAEIIISDDGEVVHTGGSGGGAAPSQYRGSGGGGGGFRAGLRGIRSGRSFSRPGSRAWQPRLAIVREDAREAHCSNSCSDALLSDGLRFSVISEERTSQGSGSGGRTGSARDSNGSGSGSGGSSGNTSGSGNAYEQGSNTRLPTIGQIPSGVLQGSVGLFSAAAASGGGATGMAALYGSGGSGYSSAGGGGGQPASPSEAAAAPALAVSMRTLPHRGLADPVVASAANQPVLVIGGADGDFDSAPTPVPLHDVAAVMGAVRASAGGGGGGAVDSSTGSGPETSFRIGGLPTLQSGTVAPVRGSSRLHSGDGEGEGASDITLNAGRASGSSGGAGGTTGTTSAISPFLTMLPINETVNADGAAAAAAAAAANRAAASGTIMLPTPPSPLSPLLVPRGGGAGLFGDLILRAPASNASLPLAPQEVTLSGGADPDAPLAPAASPPVAAAAGSAAANALASYDEGGVNSHTGRTLPSEASCSMYNSTSAWTATTGQTNTMGMDPWVISGRRFAGHSAFGGAHCSSSSAVGVGGGAGLADASGLIRVGAVYGSVSGLLVTADSAAPGSNTQLLMQVAYGGGGPPLNSALLISSQAEISPPQPGATDGSGHDERPAGGGGGAEAAISPAAASGQASRLGPAPQRGPQLTSTGEPRVGGQGLHTALARPFAGAASGATGGPRRQMSISASGPPPPPGSGRNPSARSLVHQTSAAAAPPPPPSLLLDDGSGAAATGSIAGSVGGAYSGLIQHAPADSASTILPVAEAAISLEAARRRAAVLPAAAHRALAADDDDEDADDGAAGAGSAAAVAEGVERLVDSEPSDQEAYDGLPHVLGPHGCTWRVPSGTAGVSASTNAAHLRQLLLMRMSSSSRSRQGRGAGSDVADGGGGDVTGVSDLLGSPAVRTQSGMRLLDTHAGLDMDDA</sequence>
<feature type="compositionally biased region" description="Polar residues" evidence="1">
    <location>
        <begin position="574"/>
        <end position="591"/>
    </location>
</feature>
<feature type="region of interest" description="Disordered" evidence="1">
    <location>
        <begin position="373"/>
        <end position="408"/>
    </location>
</feature>
<feature type="chain" id="PRO_5007562019" evidence="2">
    <location>
        <begin position="22"/>
        <end position="1664"/>
    </location>
</feature>
<gene>
    <name evidence="3" type="ORF">GPECTOR_31g356</name>
</gene>
<dbReference type="OrthoDB" id="552541at2759"/>
<feature type="region of interest" description="Disordered" evidence="1">
    <location>
        <begin position="1012"/>
        <end position="1084"/>
    </location>
</feature>
<dbReference type="EMBL" id="LSYV01000032">
    <property type="protein sequence ID" value="KXZ47993.1"/>
    <property type="molecule type" value="Genomic_DNA"/>
</dbReference>
<proteinExistence type="predicted"/>